<feature type="region of interest" description="Disordered" evidence="1">
    <location>
        <begin position="20"/>
        <end position="57"/>
    </location>
</feature>
<evidence type="ECO:0000313" key="3">
    <source>
        <dbReference type="Proteomes" id="UP000823749"/>
    </source>
</evidence>
<proteinExistence type="predicted"/>
<sequence length="57" mass="6513">MVPDEEVERTTIEAFTGVLAENSPKPTKKKRKQVDPSSLVKNVKNETRIKKREEGFV</sequence>
<comment type="caution">
    <text evidence="2">The sequence shown here is derived from an EMBL/GenBank/DDBJ whole genome shotgun (WGS) entry which is preliminary data.</text>
</comment>
<gene>
    <name evidence="2" type="ORF">RHGRI_011106</name>
</gene>
<dbReference type="AlphaFoldDB" id="A0AAV6KL46"/>
<evidence type="ECO:0000313" key="2">
    <source>
        <dbReference type="EMBL" id="KAG5553127.1"/>
    </source>
</evidence>
<dbReference type="Proteomes" id="UP000823749">
    <property type="component" value="Chromosome 4"/>
</dbReference>
<name>A0AAV6KL46_9ERIC</name>
<evidence type="ECO:0000256" key="1">
    <source>
        <dbReference type="SAM" id="MobiDB-lite"/>
    </source>
</evidence>
<reference evidence="2" key="1">
    <citation type="submission" date="2020-08" db="EMBL/GenBank/DDBJ databases">
        <title>Plant Genome Project.</title>
        <authorList>
            <person name="Zhang R.-G."/>
        </authorList>
    </citation>
    <scope>NUCLEOTIDE SEQUENCE</scope>
    <source>
        <strain evidence="2">WSP0</strain>
        <tissue evidence="2">Leaf</tissue>
    </source>
</reference>
<protein>
    <submittedName>
        <fullName evidence="2">Uncharacterized protein</fullName>
    </submittedName>
</protein>
<dbReference type="EMBL" id="JACTNZ010000004">
    <property type="protein sequence ID" value="KAG5553127.1"/>
    <property type="molecule type" value="Genomic_DNA"/>
</dbReference>
<accession>A0AAV6KL46</accession>
<keyword evidence="3" id="KW-1185">Reference proteome</keyword>
<organism evidence="2 3">
    <name type="scientific">Rhododendron griersonianum</name>
    <dbReference type="NCBI Taxonomy" id="479676"/>
    <lineage>
        <taxon>Eukaryota</taxon>
        <taxon>Viridiplantae</taxon>
        <taxon>Streptophyta</taxon>
        <taxon>Embryophyta</taxon>
        <taxon>Tracheophyta</taxon>
        <taxon>Spermatophyta</taxon>
        <taxon>Magnoliopsida</taxon>
        <taxon>eudicotyledons</taxon>
        <taxon>Gunneridae</taxon>
        <taxon>Pentapetalae</taxon>
        <taxon>asterids</taxon>
        <taxon>Ericales</taxon>
        <taxon>Ericaceae</taxon>
        <taxon>Ericoideae</taxon>
        <taxon>Rhodoreae</taxon>
        <taxon>Rhododendron</taxon>
    </lineage>
</organism>
<feature type="compositionally biased region" description="Basic and acidic residues" evidence="1">
    <location>
        <begin position="43"/>
        <end position="57"/>
    </location>
</feature>